<organism evidence="1 2">
    <name type="scientific">Amanita muscaria (strain Koide BX008)</name>
    <dbReference type="NCBI Taxonomy" id="946122"/>
    <lineage>
        <taxon>Eukaryota</taxon>
        <taxon>Fungi</taxon>
        <taxon>Dikarya</taxon>
        <taxon>Basidiomycota</taxon>
        <taxon>Agaricomycotina</taxon>
        <taxon>Agaricomycetes</taxon>
        <taxon>Agaricomycetidae</taxon>
        <taxon>Agaricales</taxon>
        <taxon>Pluteineae</taxon>
        <taxon>Amanitaceae</taxon>
        <taxon>Amanita</taxon>
    </lineage>
</organism>
<dbReference type="EMBL" id="KN818286">
    <property type="protein sequence ID" value="KIL61304.1"/>
    <property type="molecule type" value="Genomic_DNA"/>
</dbReference>
<gene>
    <name evidence="1" type="ORF">M378DRAFT_861153</name>
</gene>
<dbReference type="InParanoid" id="A0A0C2T453"/>
<proteinExistence type="predicted"/>
<sequence>MLFSNHKHIPARPTEARAERKKKCNITMLPMDVHLLIRDELLKHIDTTFAHFKAYRTVCKIFDDVWSPVVLSSVSLFPLLRWPTNGNNIHAQFRYLIDGPERFASTRTISIKNWHCLNSDFSLTEAIRQAWKSSAVEGVMTTLALLILAPPVELVKSVIHPLDVPDRARKSWWTYQARRCATLLPQRLNLPNVRCARLFFRDSETKWVISRATRALLALPKLTELELCISGDANTPYMSECLTQITSLRKFTLRAYAVSAKSYATFYPDIESFRAVLARNPNLTHLSLLTAYEKQSDLSELLRDVPADRPLKLEYLALIVQLLRHP</sequence>
<evidence type="ECO:0000313" key="2">
    <source>
        <dbReference type="Proteomes" id="UP000054549"/>
    </source>
</evidence>
<reference evidence="1 2" key="1">
    <citation type="submission" date="2014-04" db="EMBL/GenBank/DDBJ databases">
        <title>Evolutionary Origins and Diversification of the Mycorrhizal Mutualists.</title>
        <authorList>
            <consortium name="DOE Joint Genome Institute"/>
            <consortium name="Mycorrhizal Genomics Consortium"/>
            <person name="Kohler A."/>
            <person name="Kuo A."/>
            <person name="Nagy L.G."/>
            <person name="Floudas D."/>
            <person name="Copeland A."/>
            <person name="Barry K.W."/>
            <person name="Cichocki N."/>
            <person name="Veneault-Fourrey C."/>
            <person name="LaButti K."/>
            <person name="Lindquist E.A."/>
            <person name="Lipzen A."/>
            <person name="Lundell T."/>
            <person name="Morin E."/>
            <person name="Murat C."/>
            <person name="Riley R."/>
            <person name="Ohm R."/>
            <person name="Sun H."/>
            <person name="Tunlid A."/>
            <person name="Henrissat B."/>
            <person name="Grigoriev I.V."/>
            <person name="Hibbett D.S."/>
            <person name="Martin F."/>
        </authorList>
    </citation>
    <scope>NUCLEOTIDE SEQUENCE [LARGE SCALE GENOMIC DNA]</scope>
    <source>
        <strain evidence="1 2">Koide BX008</strain>
    </source>
</reference>
<dbReference type="HOGENOM" id="CLU_852519_0_0_1"/>
<name>A0A0C2T453_AMAMK</name>
<dbReference type="OrthoDB" id="3541472at2759"/>
<protein>
    <recommendedName>
        <fullName evidence="3">F-box domain-containing protein</fullName>
    </recommendedName>
</protein>
<dbReference type="AlphaFoldDB" id="A0A0C2T453"/>
<evidence type="ECO:0000313" key="1">
    <source>
        <dbReference type="EMBL" id="KIL61304.1"/>
    </source>
</evidence>
<accession>A0A0C2T453</accession>
<dbReference type="Proteomes" id="UP000054549">
    <property type="component" value="Unassembled WGS sequence"/>
</dbReference>
<evidence type="ECO:0008006" key="3">
    <source>
        <dbReference type="Google" id="ProtNLM"/>
    </source>
</evidence>
<keyword evidence="2" id="KW-1185">Reference proteome</keyword>